<proteinExistence type="predicted"/>
<accession>A0ACB9LX34</accession>
<keyword evidence="2" id="KW-1185">Reference proteome</keyword>
<evidence type="ECO:0000313" key="2">
    <source>
        <dbReference type="Proteomes" id="UP000828941"/>
    </source>
</evidence>
<dbReference type="EMBL" id="CM039435">
    <property type="protein sequence ID" value="KAI4316240.1"/>
    <property type="molecule type" value="Genomic_DNA"/>
</dbReference>
<dbReference type="Proteomes" id="UP000828941">
    <property type="component" value="Chromosome 10"/>
</dbReference>
<organism evidence="1 2">
    <name type="scientific">Bauhinia variegata</name>
    <name type="common">Purple orchid tree</name>
    <name type="synonym">Phanera variegata</name>
    <dbReference type="NCBI Taxonomy" id="167791"/>
    <lineage>
        <taxon>Eukaryota</taxon>
        <taxon>Viridiplantae</taxon>
        <taxon>Streptophyta</taxon>
        <taxon>Embryophyta</taxon>
        <taxon>Tracheophyta</taxon>
        <taxon>Spermatophyta</taxon>
        <taxon>Magnoliopsida</taxon>
        <taxon>eudicotyledons</taxon>
        <taxon>Gunneridae</taxon>
        <taxon>Pentapetalae</taxon>
        <taxon>rosids</taxon>
        <taxon>fabids</taxon>
        <taxon>Fabales</taxon>
        <taxon>Fabaceae</taxon>
        <taxon>Cercidoideae</taxon>
        <taxon>Cercideae</taxon>
        <taxon>Bauhiniinae</taxon>
        <taxon>Bauhinia</taxon>
    </lineage>
</organism>
<evidence type="ECO:0000313" key="1">
    <source>
        <dbReference type="EMBL" id="KAI4316240.1"/>
    </source>
</evidence>
<sequence>MVEVGSVKGNHQLQISRFGLGPQTYQSINPIPILIVRYPIRYPIQYPCLTRNPQARGNRKTRQLRSTVLMPSPISGTDNPCLSFRVPKMAAASKISATEKLIYCLRDTTTYAINNCRPSLLASFSTKPFRIRTITSTSTPKKQKQKSSSAKSSSSVALVKEKRRTRSDREFDKEAIQRYGDNPSHIPVMLAEILDVFSATCWRPLHSFVDCTLGAAGHSSAIINAHPELELFIGMDVDPVAHEKAQAEINTIFHGQCSRPASDLKVYTMLKNFRHIKSALKEVGEERLGAGIDGILMDLGISSMQVNNPKRGFSVLGNGPLDMRMDPQASLRAEDILNSWPDAEVGRILRDYGEESTWRTLQKKIVNARLHGGLHCTNDLVDLIKHVTPAMKGGRQGWIKTATRVFQALRIAVNDELKTLEDSLYSCFDCLAPGGRLAVISFHSLEDRIVKQTFLDIIKGKEDSIDEGEVGSCNSNSRNEIEEAAWIRHIIHGSNGTILTKRPITPSEEEEELNRRSRSAKLRVIQKL</sequence>
<comment type="caution">
    <text evidence="1">The sequence shown here is derived from an EMBL/GenBank/DDBJ whole genome shotgun (WGS) entry which is preliminary data.</text>
</comment>
<reference evidence="1 2" key="1">
    <citation type="journal article" date="2022" name="DNA Res.">
        <title>Chromosomal-level genome assembly of the orchid tree Bauhinia variegata (Leguminosae; Cercidoideae) supports the allotetraploid origin hypothesis of Bauhinia.</title>
        <authorList>
            <person name="Zhong Y."/>
            <person name="Chen Y."/>
            <person name="Zheng D."/>
            <person name="Pang J."/>
            <person name="Liu Y."/>
            <person name="Luo S."/>
            <person name="Meng S."/>
            <person name="Qian L."/>
            <person name="Wei D."/>
            <person name="Dai S."/>
            <person name="Zhou R."/>
        </authorList>
    </citation>
    <scope>NUCLEOTIDE SEQUENCE [LARGE SCALE GENOMIC DNA]</scope>
    <source>
        <strain evidence="1">BV-YZ2020</strain>
    </source>
</reference>
<name>A0ACB9LX34_BAUVA</name>
<protein>
    <submittedName>
        <fullName evidence="1">Uncharacterized protein</fullName>
    </submittedName>
</protein>
<gene>
    <name evidence="1" type="ORF">L6164_024239</name>
</gene>